<reference evidence="2" key="1">
    <citation type="submission" date="2022-06" db="EMBL/GenBank/DDBJ databases">
        <title>Genomic Encyclopedia of Archaeal and Bacterial Type Strains, Phase II (KMG-II): from individual species to whole genera.</title>
        <authorList>
            <person name="Goeker M."/>
        </authorList>
    </citation>
    <scope>NUCLEOTIDE SEQUENCE</scope>
    <source>
        <strain evidence="2">DSM 43935</strain>
    </source>
</reference>
<organism evidence="2 3">
    <name type="scientific">Goodfellowiella coeruleoviolacea</name>
    <dbReference type="NCBI Taxonomy" id="334858"/>
    <lineage>
        <taxon>Bacteria</taxon>
        <taxon>Bacillati</taxon>
        <taxon>Actinomycetota</taxon>
        <taxon>Actinomycetes</taxon>
        <taxon>Pseudonocardiales</taxon>
        <taxon>Pseudonocardiaceae</taxon>
        <taxon>Goodfellowiella</taxon>
    </lineage>
</organism>
<feature type="region of interest" description="Disordered" evidence="1">
    <location>
        <begin position="160"/>
        <end position="186"/>
    </location>
</feature>
<sequence>MVEKAPGEHDDRIRLEFLAHSVMSELAVAGLPVVPSDSHPKGTAGAMVSVDMPGMSGVVVHWHVHAILMDAAQEAWADDPLNEGPENRGFRQLFTTIGGAMQEAMYTILCAAGFEVSKQTDSDELLVTGRAAGSLWEERRNRQFERRYEKKAAAWNRRHEECAAADARGQDVPENADDSGDAGPVT</sequence>
<gene>
    <name evidence="2" type="ORF">LX83_006707</name>
</gene>
<dbReference type="AlphaFoldDB" id="A0AAE3KJ16"/>
<proteinExistence type="predicted"/>
<protein>
    <submittedName>
        <fullName evidence="2">Uncharacterized protein</fullName>
    </submittedName>
</protein>
<evidence type="ECO:0000256" key="1">
    <source>
        <dbReference type="SAM" id="MobiDB-lite"/>
    </source>
</evidence>
<keyword evidence="3" id="KW-1185">Reference proteome</keyword>
<dbReference type="EMBL" id="JAMTCK010000021">
    <property type="protein sequence ID" value="MCP2169821.1"/>
    <property type="molecule type" value="Genomic_DNA"/>
</dbReference>
<evidence type="ECO:0000313" key="2">
    <source>
        <dbReference type="EMBL" id="MCP2169821.1"/>
    </source>
</evidence>
<name>A0AAE3KJ16_9PSEU</name>
<accession>A0AAE3KJ16</accession>
<dbReference type="Proteomes" id="UP001206128">
    <property type="component" value="Unassembled WGS sequence"/>
</dbReference>
<evidence type="ECO:0000313" key="3">
    <source>
        <dbReference type="Proteomes" id="UP001206128"/>
    </source>
</evidence>
<comment type="caution">
    <text evidence="2">The sequence shown here is derived from an EMBL/GenBank/DDBJ whole genome shotgun (WGS) entry which is preliminary data.</text>
</comment>